<feature type="binding site" evidence="10">
    <location>
        <position position="86"/>
    </location>
    <ligand>
        <name>NAD(+)</name>
        <dbReference type="ChEBI" id="CHEBI:57540"/>
    </ligand>
</feature>
<dbReference type="Proteomes" id="UP000464178">
    <property type="component" value="Chromosome"/>
</dbReference>
<evidence type="ECO:0000256" key="9">
    <source>
        <dbReference type="PIRSR" id="PIRSR500134-2"/>
    </source>
</evidence>
<dbReference type="GO" id="GO:0000271">
    <property type="term" value="P:polysaccharide biosynthetic process"/>
    <property type="evidence" value="ECO:0007669"/>
    <property type="project" value="InterPro"/>
</dbReference>
<dbReference type="InterPro" id="IPR008927">
    <property type="entry name" value="6-PGluconate_DH-like_C_sf"/>
</dbReference>
<dbReference type="KEGG" id="gms:SOIL9_49810"/>
<dbReference type="Pfam" id="PF03720">
    <property type="entry name" value="UDPG_MGDP_dh_C"/>
    <property type="match status" value="1"/>
</dbReference>
<evidence type="ECO:0000256" key="7">
    <source>
        <dbReference type="ARBA" id="ARBA00047473"/>
    </source>
</evidence>
<dbReference type="SUPFAM" id="SSF51735">
    <property type="entry name" value="NAD(P)-binding Rossmann-fold domains"/>
    <property type="match status" value="1"/>
</dbReference>
<dbReference type="InterPro" id="IPR001732">
    <property type="entry name" value="UDP-Glc/GDP-Man_DH_N"/>
</dbReference>
<organism evidence="12 13">
    <name type="scientific">Gemmata massiliana</name>
    <dbReference type="NCBI Taxonomy" id="1210884"/>
    <lineage>
        <taxon>Bacteria</taxon>
        <taxon>Pseudomonadati</taxon>
        <taxon>Planctomycetota</taxon>
        <taxon>Planctomycetia</taxon>
        <taxon>Gemmatales</taxon>
        <taxon>Gemmataceae</taxon>
        <taxon>Gemmata</taxon>
    </lineage>
</organism>
<dbReference type="PANTHER" id="PTHR43750">
    <property type="entry name" value="UDP-GLUCOSE 6-DEHYDROGENASE TUAD"/>
    <property type="match status" value="1"/>
</dbReference>
<evidence type="ECO:0000259" key="11">
    <source>
        <dbReference type="SMART" id="SM00984"/>
    </source>
</evidence>
<dbReference type="NCBIfam" id="TIGR03026">
    <property type="entry name" value="NDP-sugDHase"/>
    <property type="match status" value="1"/>
</dbReference>
<keyword evidence="5 8" id="KW-0560">Oxidoreductase</keyword>
<feature type="binding site" evidence="9">
    <location>
        <position position="198"/>
    </location>
    <ligand>
        <name>substrate</name>
    </ligand>
</feature>
<dbReference type="InterPro" id="IPR036220">
    <property type="entry name" value="UDP-Glc/GDP-Man_DH_C_sf"/>
</dbReference>
<dbReference type="PROSITE" id="PS51257">
    <property type="entry name" value="PROKAR_LIPOPROTEIN"/>
    <property type="match status" value="1"/>
</dbReference>
<evidence type="ECO:0000256" key="10">
    <source>
        <dbReference type="PIRSR" id="PIRSR500134-3"/>
    </source>
</evidence>
<dbReference type="Gene3D" id="3.40.50.720">
    <property type="entry name" value="NAD(P)-binding Rossmann-like Domain"/>
    <property type="match status" value="2"/>
</dbReference>
<protein>
    <recommendedName>
        <fullName evidence="4 8">UDP-glucose 6-dehydrogenase</fullName>
        <ecNumber evidence="3 8">1.1.1.22</ecNumber>
    </recommendedName>
</protein>
<evidence type="ECO:0000256" key="8">
    <source>
        <dbReference type="PIRNR" id="PIRNR000124"/>
    </source>
</evidence>
<comment type="catalytic activity">
    <reaction evidence="7 8">
        <text>UDP-alpha-D-glucose + 2 NAD(+) + H2O = UDP-alpha-D-glucuronate + 2 NADH + 3 H(+)</text>
        <dbReference type="Rhea" id="RHEA:23596"/>
        <dbReference type="ChEBI" id="CHEBI:15377"/>
        <dbReference type="ChEBI" id="CHEBI:15378"/>
        <dbReference type="ChEBI" id="CHEBI:57540"/>
        <dbReference type="ChEBI" id="CHEBI:57945"/>
        <dbReference type="ChEBI" id="CHEBI:58052"/>
        <dbReference type="ChEBI" id="CHEBI:58885"/>
        <dbReference type="EC" id="1.1.1.22"/>
    </reaction>
</comment>
<dbReference type="RefSeq" id="WP_162667555.1">
    <property type="nucleotide sequence ID" value="NZ_LR593886.1"/>
</dbReference>
<dbReference type="SUPFAM" id="SSF52413">
    <property type="entry name" value="UDP-glucose/GDP-mannose dehydrogenase C-terminal domain"/>
    <property type="match status" value="1"/>
</dbReference>
<dbReference type="SUPFAM" id="SSF48179">
    <property type="entry name" value="6-phosphogluconate dehydrogenase C-terminal domain-like"/>
    <property type="match status" value="1"/>
</dbReference>
<dbReference type="InterPro" id="IPR036291">
    <property type="entry name" value="NAD(P)-bd_dom_sf"/>
</dbReference>
<dbReference type="Gene3D" id="1.20.5.100">
    <property type="entry name" value="Cytochrome c1, transmembrane anchor, C-terminal"/>
    <property type="match status" value="1"/>
</dbReference>
<dbReference type="PIRSF" id="PIRSF000124">
    <property type="entry name" value="UDPglc_GDPman_dh"/>
    <property type="match status" value="1"/>
</dbReference>
<accession>A0A6P2CUZ1</accession>
<dbReference type="EMBL" id="LR593886">
    <property type="protein sequence ID" value="VTR92733.1"/>
    <property type="molecule type" value="Genomic_DNA"/>
</dbReference>
<feature type="domain" description="UDP-glucose/GDP-mannose dehydrogenase C-terminal" evidence="11">
    <location>
        <begin position="305"/>
        <end position="405"/>
    </location>
</feature>
<dbReference type="GO" id="GO:0006065">
    <property type="term" value="P:UDP-glucuronate biosynthetic process"/>
    <property type="evidence" value="ECO:0007669"/>
    <property type="project" value="UniProtKB-UniPathway"/>
</dbReference>
<proteinExistence type="inferred from homology"/>
<evidence type="ECO:0000256" key="2">
    <source>
        <dbReference type="ARBA" id="ARBA00006601"/>
    </source>
</evidence>
<dbReference type="EC" id="1.1.1.22" evidence="3 8"/>
<dbReference type="PIRSF" id="PIRSF500134">
    <property type="entry name" value="UDPglc_DH_bac"/>
    <property type="match status" value="1"/>
</dbReference>
<evidence type="ECO:0000256" key="5">
    <source>
        <dbReference type="ARBA" id="ARBA00023002"/>
    </source>
</evidence>
<feature type="binding site" evidence="10">
    <location>
        <position position="319"/>
    </location>
    <ligand>
        <name>NAD(+)</name>
        <dbReference type="ChEBI" id="CHEBI:57540"/>
    </ligand>
</feature>
<keyword evidence="13" id="KW-1185">Reference proteome</keyword>
<evidence type="ECO:0000256" key="3">
    <source>
        <dbReference type="ARBA" id="ARBA00012954"/>
    </source>
</evidence>
<feature type="binding site" evidence="9">
    <location>
        <begin position="244"/>
        <end position="248"/>
    </location>
    <ligand>
        <name>substrate</name>
    </ligand>
</feature>
<dbReference type="AlphaFoldDB" id="A0A6P2CUZ1"/>
<reference evidence="12 13" key="1">
    <citation type="submission" date="2019-05" db="EMBL/GenBank/DDBJ databases">
        <authorList>
            <consortium name="Science for Life Laboratories"/>
        </authorList>
    </citation>
    <scope>NUCLEOTIDE SEQUENCE [LARGE SCALE GENOMIC DNA]</scope>
    <source>
        <strain evidence="12">Soil9</strain>
    </source>
</reference>
<dbReference type="InterPro" id="IPR014026">
    <property type="entry name" value="UDP-Glc/GDP-Man_DH_dimer"/>
</dbReference>
<evidence type="ECO:0000256" key="4">
    <source>
        <dbReference type="ARBA" id="ARBA00015132"/>
    </source>
</evidence>
<dbReference type="UniPathway" id="UPA00038">
    <property type="reaction ID" value="UER00491"/>
</dbReference>
<feature type="binding site" evidence="9">
    <location>
        <position position="312"/>
    </location>
    <ligand>
        <name>substrate</name>
    </ligand>
</feature>
<gene>
    <name evidence="12" type="ORF">SOIL9_49810</name>
</gene>
<keyword evidence="6 8" id="KW-0520">NAD</keyword>
<evidence type="ECO:0000313" key="12">
    <source>
        <dbReference type="EMBL" id="VTR92733.1"/>
    </source>
</evidence>
<evidence type="ECO:0000256" key="1">
    <source>
        <dbReference type="ARBA" id="ARBA00004701"/>
    </source>
</evidence>
<dbReference type="InterPro" id="IPR028357">
    <property type="entry name" value="UDPglc_DH_bac"/>
</dbReference>
<dbReference type="PANTHER" id="PTHR43750:SF3">
    <property type="entry name" value="UDP-GLUCOSE 6-DEHYDROGENASE TUAD"/>
    <property type="match status" value="1"/>
</dbReference>
<dbReference type="SMART" id="SM00984">
    <property type="entry name" value="UDPG_MGDP_dh_C"/>
    <property type="match status" value="1"/>
</dbReference>
<evidence type="ECO:0000256" key="6">
    <source>
        <dbReference type="ARBA" id="ARBA00023027"/>
    </source>
</evidence>
<evidence type="ECO:0000313" key="13">
    <source>
        <dbReference type="Proteomes" id="UP000464178"/>
    </source>
</evidence>
<dbReference type="GO" id="GO:0003979">
    <property type="term" value="F:UDP-glucose 6-dehydrogenase activity"/>
    <property type="evidence" value="ECO:0007669"/>
    <property type="project" value="UniProtKB-EC"/>
</dbReference>
<comment type="similarity">
    <text evidence="2 8">Belongs to the UDP-glucose/GDP-mannose dehydrogenase family.</text>
</comment>
<dbReference type="InterPro" id="IPR014027">
    <property type="entry name" value="UDP-Glc/GDP-Man_DH_C"/>
</dbReference>
<dbReference type="Pfam" id="PF03721">
    <property type="entry name" value="UDPG_MGDP_dh_N"/>
    <property type="match status" value="1"/>
</dbReference>
<dbReference type="GO" id="GO:0051287">
    <property type="term" value="F:NAD binding"/>
    <property type="evidence" value="ECO:0007669"/>
    <property type="project" value="InterPro"/>
</dbReference>
<dbReference type="InterPro" id="IPR017476">
    <property type="entry name" value="UDP-Glc/GDP-Man"/>
</dbReference>
<sequence length="422" mass="44899">MRVTVYGLWHLGSVTAACLAEGGHSVVGLDPDPTTIADLRANKPPVDEPGLAALTAEQQTAQRLRFTTAAADAVPSAEVVWVCFDTPVDANDSADVQWVRDRLEDIAPHLAPGTLVLVSSQVPVGFGARLAADWVGRGVRVACSPENLRLGQALDCFRKPDRVVLGCAPGDREKLTELLAPFGGERVWMSVASAEMTKHAVNAFLATSVAFINELARICEMVGADAKEVERGLKTEQRIGPKAYLSPGAAFAGGTLARDIGFLLELAHQHERPAHLFRGVRESNECQKNWLRDQLASVPPGATVAVLGLTYKPGTDTLRRSGSVELCRWLLARGVKVQAHDPAVRGAADELAGVELAPTAEGAMRGADVSVLATPWPEYRALTPAQVRGAMKRPRVIDPTHFLAAGLANDPTISYVAAGRAA</sequence>
<comment type="pathway">
    <text evidence="1">Nucleotide-sugar biosynthesis; UDP-alpha-D-glucuronate biosynthesis; UDP-alpha-D-glucuronate from UDP-alpha-D-glucose: step 1/1.</text>
</comment>
<feature type="binding site" evidence="10">
    <location>
        <position position="30"/>
    </location>
    <ligand>
        <name>NAD(+)</name>
        <dbReference type="ChEBI" id="CHEBI:57540"/>
    </ligand>
</feature>
<name>A0A6P2CUZ1_9BACT</name>
<dbReference type="Pfam" id="PF00984">
    <property type="entry name" value="UDPG_MGDP_dh"/>
    <property type="match status" value="1"/>
</dbReference>